<keyword evidence="4 8" id="KW-0067">ATP-binding</keyword>
<evidence type="ECO:0000256" key="5">
    <source>
        <dbReference type="ARBA" id="ARBA00022967"/>
    </source>
</evidence>
<keyword evidence="9" id="KW-1185">Reference proteome</keyword>
<evidence type="ECO:0000313" key="9">
    <source>
        <dbReference type="Proteomes" id="UP001462502"/>
    </source>
</evidence>
<dbReference type="PROSITE" id="PS50893">
    <property type="entry name" value="ABC_TRANSPORTER_2"/>
    <property type="match status" value="1"/>
</dbReference>
<dbReference type="InterPro" id="IPR017871">
    <property type="entry name" value="ABC_transporter-like_CS"/>
</dbReference>
<evidence type="ECO:0000313" key="8">
    <source>
        <dbReference type="EMBL" id="MEO9383736.1"/>
    </source>
</evidence>
<dbReference type="SUPFAM" id="SSF52540">
    <property type="entry name" value="P-loop containing nucleoside triphosphate hydrolases"/>
    <property type="match status" value="1"/>
</dbReference>
<dbReference type="InterPro" id="IPR003439">
    <property type="entry name" value="ABC_transporter-like_ATP-bd"/>
</dbReference>
<keyword evidence="1" id="KW-0813">Transport</keyword>
<evidence type="ECO:0000256" key="4">
    <source>
        <dbReference type="ARBA" id="ARBA00022840"/>
    </source>
</evidence>
<dbReference type="Pfam" id="PF00005">
    <property type="entry name" value="ABC_tran"/>
    <property type="match status" value="1"/>
</dbReference>
<keyword evidence="3" id="KW-0547">Nucleotide-binding</keyword>
<dbReference type="EMBL" id="JBDXMI010000001">
    <property type="protein sequence ID" value="MEO9383736.1"/>
    <property type="molecule type" value="Genomic_DNA"/>
</dbReference>
<dbReference type="PANTHER" id="PTHR42794:SF1">
    <property type="entry name" value="HEMIN IMPORT ATP-BINDING PROTEIN HMUV"/>
    <property type="match status" value="1"/>
</dbReference>
<sequence length="266" mass="28835">MLEARRLSLSKRGRRLLDDVSLTLSPGELLIVLGPNGAGKSTLLKLLSGLWRADAGDILLSGHPLAAMRGAELAGWRAVVEQHSVTPAGWRGEELVAAGAYLYPASPPSLVRNTVANALRLTEAEELASLRLTELSGGQRQRLQLARALCQLLLSPRPERYLLLDEPTAAQDFAMADTLMARTKELARRLNIGALAVVHDLNLALRHGDRVLLLNDGRSAGCGVVDDMMRLDRLETVYGIRLAELSHPEQSLRAFVPLSATHSPKA</sequence>
<dbReference type="PROSITE" id="PS00211">
    <property type="entry name" value="ABC_TRANSPORTER_1"/>
    <property type="match status" value="1"/>
</dbReference>
<dbReference type="InterPro" id="IPR003593">
    <property type="entry name" value="AAA+_ATPase"/>
</dbReference>
<dbReference type="InterPro" id="IPR027417">
    <property type="entry name" value="P-loop_NTPase"/>
</dbReference>
<dbReference type="GO" id="GO:0005524">
    <property type="term" value="F:ATP binding"/>
    <property type="evidence" value="ECO:0007669"/>
    <property type="project" value="UniProtKB-KW"/>
</dbReference>
<evidence type="ECO:0000256" key="6">
    <source>
        <dbReference type="ARBA" id="ARBA00037066"/>
    </source>
</evidence>
<keyword evidence="2" id="KW-0472">Membrane</keyword>
<gene>
    <name evidence="8" type="ORF">ABI908_06340</name>
</gene>
<reference evidence="8 9" key="1">
    <citation type="submission" date="2024-05" db="EMBL/GenBank/DDBJ databases">
        <authorList>
            <person name="De Oliveira J.P."/>
            <person name="Noriler S.A."/>
            <person name="De Oliveira A.G."/>
            <person name="Sipoli D.S."/>
        </authorList>
    </citation>
    <scope>NUCLEOTIDE SEQUENCE [LARGE SCALE GENOMIC DNA]</scope>
    <source>
        <strain evidence="8 9">LABIM192</strain>
    </source>
</reference>
<proteinExistence type="predicted"/>
<evidence type="ECO:0000256" key="1">
    <source>
        <dbReference type="ARBA" id="ARBA00022448"/>
    </source>
</evidence>
<evidence type="ECO:0000256" key="2">
    <source>
        <dbReference type="ARBA" id="ARBA00022475"/>
    </source>
</evidence>
<comment type="caution">
    <text evidence="8">The sequence shown here is derived from an EMBL/GenBank/DDBJ whole genome shotgun (WGS) entry which is preliminary data.</text>
</comment>
<dbReference type="PANTHER" id="PTHR42794">
    <property type="entry name" value="HEMIN IMPORT ATP-BINDING PROTEIN HMUV"/>
    <property type="match status" value="1"/>
</dbReference>
<name>A0ABV0IR18_9NEIS</name>
<keyword evidence="5" id="KW-1278">Translocase</keyword>
<dbReference type="Proteomes" id="UP001462502">
    <property type="component" value="Unassembled WGS sequence"/>
</dbReference>
<accession>A0ABV0IR18</accession>
<evidence type="ECO:0000256" key="3">
    <source>
        <dbReference type="ARBA" id="ARBA00022741"/>
    </source>
</evidence>
<keyword evidence="2" id="KW-1003">Cell membrane</keyword>
<dbReference type="Gene3D" id="3.40.50.300">
    <property type="entry name" value="P-loop containing nucleotide triphosphate hydrolases"/>
    <property type="match status" value="1"/>
</dbReference>
<comment type="function">
    <text evidence="6">Part of the ABC transporter complex HmuTUV involved in hemin import. Responsible for energy coupling to the transport system.</text>
</comment>
<dbReference type="RefSeq" id="WP_347936986.1">
    <property type="nucleotide sequence ID" value="NZ_CP158160.1"/>
</dbReference>
<dbReference type="SMART" id="SM00382">
    <property type="entry name" value="AAA"/>
    <property type="match status" value="1"/>
</dbReference>
<protein>
    <submittedName>
        <fullName evidence="8">ATP-binding cassette domain-containing protein</fullName>
    </submittedName>
</protein>
<dbReference type="CDD" id="cd03214">
    <property type="entry name" value="ABC_Iron-Siderophores_B12_Hemin"/>
    <property type="match status" value="1"/>
</dbReference>
<organism evidence="8 9">
    <name type="scientific">Chromobacterium phragmitis</name>
    <dbReference type="NCBI Taxonomy" id="2202141"/>
    <lineage>
        <taxon>Bacteria</taxon>
        <taxon>Pseudomonadati</taxon>
        <taxon>Pseudomonadota</taxon>
        <taxon>Betaproteobacteria</taxon>
        <taxon>Neisseriales</taxon>
        <taxon>Chromobacteriaceae</taxon>
        <taxon>Chromobacterium</taxon>
    </lineage>
</organism>
<feature type="domain" description="ABC transporter" evidence="7">
    <location>
        <begin position="2"/>
        <end position="241"/>
    </location>
</feature>
<evidence type="ECO:0000259" key="7">
    <source>
        <dbReference type="PROSITE" id="PS50893"/>
    </source>
</evidence>